<proteinExistence type="predicted"/>
<dbReference type="Proteomes" id="UP000265703">
    <property type="component" value="Unassembled WGS sequence"/>
</dbReference>
<protein>
    <submittedName>
        <fullName evidence="1">Uncharacterized protein</fullName>
    </submittedName>
</protein>
<evidence type="ECO:0000313" key="2">
    <source>
        <dbReference type="Proteomes" id="UP000265703"/>
    </source>
</evidence>
<accession>A0A397SZM7</accession>
<reference evidence="1 2" key="1">
    <citation type="submission" date="2018-06" db="EMBL/GenBank/DDBJ databases">
        <title>Comparative genomics reveals the genomic features of Rhizophagus irregularis, R. cerebriforme, R. diaphanum and Gigaspora rosea, and their symbiotic lifestyle signature.</title>
        <authorList>
            <person name="Morin E."/>
            <person name="San Clemente H."/>
            <person name="Chen E.C.H."/>
            <person name="De La Providencia I."/>
            <person name="Hainaut M."/>
            <person name="Kuo A."/>
            <person name="Kohler A."/>
            <person name="Murat C."/>
            <person name="Tang N."/>
            <person name="Roy S."/>
            <person name="Loubradou J."/>
            <person name="Henrissat B."/>
            <person name="Grigoriev I.V."/>
            <person name="Corradi N."/>
            <person name="Roux C."/>
            <person name="Martin F.M."/>
        </authorList>
    </citation>
    <scope>NUCLEOTIDE SEQUENCE [LARGE SCALE GENOMIC DNA]</scope>
    <source>
        <strain evidence="1 2">DAOM 227022</strain>
    </source>
</reference>
<dbReference type="STRING" id="658196.A0A397SZM7"/>
<dbReference type="AlphaFoldDB" id="A0A397SZM7"/>
<keyword evidence="2" id="KW-1185">Reference proteome</keyword>
<sequence>MTAIRQEFVTAAPNWIDGCYNEWDSGEKQLKDQEQYKQYLKNWDVNRSLFNEAKLHLTLVLVSGQSPFINYEYNYDLAKIVNGMRPKLIGTIKKTDKNIVLEDIEKLFMVLTTITFKLCQFENLPEPRNATKASNPYDFNISDDKDQDELGLSVGIKHITKI</sequence>
<dbReference type="EMBL" id="QKYT01000163">
    <property type="protein sequence ID" value="RIA91052.1"/>
    <property type="molecule type" value="Genomic_DNA"/>
</dbReference>
<evidence type="ECO:0000313" key="1">
    <source>
        <dbReference type="EMBL" id="RIA91052.1"/>
    </source>
</evidence>
<name>A0A397SZM7_9GLOM</name>
<comment type="caution">
    <text evidence="1">The sequence shown here is derived from an EMBL/GenBank/DDBJ whole genome shotgun (WGS) entry which is preliminary data.</text>
</comment>
<organism evidence="1 2">
    <name type="scientific">Glomus cerebriforme</name>
    <dbReference type="NCBI Taxonomy" id="658196"/>
    <lineage>
        <taxon>Eukaryota</taxon>
        <taxon>Fungi</taxon>
        <taxon>Fungi incertae sedis</taxon>
        <taxon>Mucoromycota</taxon>
        <taxon>Glomeromycotina</taxon>
        <taxon>Glomeromycetes</taxon>
        <taxon>Glomerales</taxon>
        <taxon>Glomeraceae</taxon>
        <taxon>Glomus</taxon>
    </lineage>
</organism>
<gene>
    <name evidence="1" type="ORF">C1645_822533</name>
</gene>